<evidence type="ECO:0000259" key="4">
    <source>
        <dbReference type="Pfam" id="PF00669"/>
    </source>
</evidence>
<evidence type="ECO:0000313" key="7">
    <source>
        <dbReference type="Proteomes" id="UP000280008"/>
    </source>
</evidence>
<dbReference type="PANTHER" id="PTHR42792">
    <property type="entry name" value="FLAGELLIN"/>
    <property type="match status" value="1"/>
</dbReference>
<dbReference type="Pfam" id="PF00669">
    <property type="entry name" value="Flagellin_N"/>
    <property type="match status" value="1"/>
</dbReference>
<dbReference type="InterPro" id="IPR001492">
    <property type="entry name" value="Flagellin"/>
</dbReference>
<dbReference type="GO" id="GO:0009424">
    <property type="term" value="C:bacterial-type flagellum hook"/>
    <property type="evidence" value="ECO:0007669"/>
    <property type="project" value="InterPro"/>
</dbReference>
<dbReference type="EMBL" id="RBKS01000001">
    <property type="protein sequence ID" value="RKR75581.1"/>
    <property type="molecule type" value="Genomic_DNA"/>
</dbReference>
<comment type="subcellular location">
    <subcellularLocation>
        <location evidence="1">Bacterial flagellum</location>
    </subcellularLocation>
</comment>
<keyword evidence="6" id="KW-0282">Flagellum</keyword>
<reference evidence="6 7" key="1">
    <citation type="submission" date="2018-10" db="EMBL/GenBank/DDBJ databases">
        <title>Sequencing the genomes of 1000 actinobacteria strains.</title>
        <authorList>
            <person name="Klenk H.-P."/>
        </authorList>
    </citation>
    <scope>NUCLEOTIDE SEQUENCE [LARGE SCALE GENOMIC DNA]</scope>
    <source>
        <strain evidence="6 7">DSM 17894</strain>
    </source>
</reference>
<keyword evidence="7" id="KW-1185">Reference proteome</keyword>
<comment type="similarity">
    <text evidence="2">Belongs to the bacterial flagellin family.</text>
</comment>
<comment type="caution">
    <text evidence="6">The sequence shown here is derived from an EMBL/GenBank/DDBJ whole genome shotgun (WGS) entry which is preliminary data.</text>
</comment>
<feature type="domain" description="Flagellin C-terminal" evidence="5">
    <location>
        <begin position="226"/>
        <end position="304"/>
    </location>
</feature>
<dbReference type="InterPro" id="IPR001029">
    <property type="entry name" value="Flagellin_N"/>
</dbReference>
<dbReference type="InterPro" id="IPR046358">
    <property type="entry name" value="Flagellin_C"/>
</dbReference>
<protein>
    <submittedName>
        <fullName evidence="6">Flagellar hook-associated protein 3 FlgL</fullName>
    </submittedName>
</protein>
<dbReference type="PANTHER" id="PTHR42792:SF1">
    <property type="entry name" value="FLAGELLAR HOOK-ASSOCIATED PROTEIN 3"/>
    <property type="match status" value="1"/>
</dbReference>
<evidence type="ECO:0000256" key="3">
    <source>
        <dbReference type="ARBA" id="ARBA00023143"/>
    </source>
</evidence>
<sequence length="309" mass="32484">MLGRVTNQTATFQAQRSLQYNAARLAQLTDQASSLKAISVPSDDPTATGQSMLVRSQQANNAQYTRNTTDGVGWLSTTDSALGDTTNILNRIRDLTVQGANDGTMSATSREAIATELVGLKSDLLASANTTYNGRSIFAGSSDAGAAYTAGTTTTDPTTGVTTTTEPTFNGVAGSSVQRRIADGTTVRVDTDGSAVFGTGTDSVFSMVDSIVSDLRSGVNISSHINDIDSRLTAVRGAWGDVGSREAQLTRAQTTLANSSTSLENQRSSVEDVDMAKVILDLKTQEVTYQSALAVTAKVIQPTLMDFLR</sequence>
<evidence type="ECO:0000256" key="2">
    <source>
        <dbReference type="ARBA" id="ARBA00005709"/>
    </source>
</evidence>
<keyword evidence="6" id="KW-0966">Cell projection</keyword>
<dbReference type="Proteomes" id="UP000280008">
    <property type="component" value="Unassembled WGS sequence"/>
</dbReference>
<dbReference type="OrthoDB" id="9758307at2"/>
<proteinExistence type="inferred from homology"/>
<gene>
    <name evidence="6" type="ORF">C8E83_2729</name>
</gene>
<dbReference type="InterPro" id="IPR013384">
    <property type="entry name" value="Flagell_FlgL"/>
</dbReference>
<organism evidence="6 7">
    <name type="scientific">Frondihabitans australicus</name>
    <dbReference type="NCBI Taxonomy" id="386892"/>
    <lineage>
        <taxon>Bacteria</taxon>
        <taxon>Bacillati</taxon>
        <taxon>Actinomycetota</taxon>
        <taxon>Actinomycetes</taxon>
        <taxon>Micrococcales</taxon>
        <taxon>Microbacteriaceae</taxon>
        <taxon>Frondihabitans</taxon>
    </lineage>
</organism>
<evidence type="ECO:0000256" key="1">
    <source>
        <dbReference type="ARBA" id="ARBA00004365"/>
    </source>
</evidence>
<accession>A0A495IJW9</accession>
<keyword evidence="3" id="KW-0975">Bacterial flagellum</keyword>
<dbReference type="NCBIfam" id="TIGR02550">
    <property type="entry name" value="flagell_flgL"/>
    <property type="match status" value="1"/>
</dbReference>
<feature type="domain" description="Flagellin N-terminal" evidence="4">
    <location>
        <begin position="6"/>
        <end position="142"/>
    </location>
</feature>
<keyword evidence="6" id="KW-0969">Cilium</keyword>
<dbReference type="AlphaFoldDB" id="A0A495IJW9"/>
<dbReference type="GO" id="GO:0005198">
    <property type="term" value="F:structural molecule activity"/>
    <property type="evidence" value="ECO:0007669"/>
    <property type="project" value="InterPro"/>
</dbReference>
<dbReference type="Pfam" id="PF00700">
    <property type="entry name" value="Flagellin_C"/>
    <property type="match status" value="1"/>
</dbReference>
<dbReference type="SUPFAM" id="SSF64518">
    <property type="entry name" value="Phase 1 flagellin"/>
    <property type="match status" value="1"/>
</dbReference>
<evidence type="ECO:0000313" key="6">
    <source>
        <dbReference type="EMBL" id="RKR75581.1"/>
    </source>
</evidence>
<evidence type="ECO:0000259" key="5">
    <source>
        <dbReference type="Pfam" id="PF00700"/>
    </source>
</evidence>
<dbReference type="GO" id="GO:0071973">
    <property type="term" value="P:bacterial-type flagellum-dependent cell motility"/>
    <property type="evidence" value="ECO:0007669"/>
    <property type="project" value="InterPro"/>
</dbReference>
<name>A0A495IJW9_9MICO</name>
<dbReference type="Gene3D" id="1.20.1330.10">
    <property type="entry name" value="f41 fragment of flagellin, N-terminal domain"/>
    <property type="match status" value="1"/>
</dbReference>